<evidence type="ECO:0000256" key="19">
    <source>
        <dbReference type="RuleBase" id="RU003927"/>
    </source>
</evidence>
<evidence type="ECO:0000256" key="20">
    <source>
        <dbReference type="RuleBase" id="RU003928"/>
    </source>
</evidence>
<dbReference type="SMART" id="SM01240">
    <property type="entry name" value="IMPDH"/>
    <property type="match status" value="1"/>
</dbReference>
<evidence type="ECO:0000256" key="3">
    <source>
        <dbReference type="ARBA" id="ARBA00011881"/>
    </source>
</evidence>
<feature type="binding site" evidence="16">
    <location>
        <begin position="246"/>
        <end position="248"/>
    </location>
    <ligand>
        <name>NAD(+)</name>
        <dbReference type="ChEBI" id="CHEBI:57540"/>
    </ligand>
</feature>
<dbReference type="PROSITE" id="PS51371">
    <property type="entry name" value="CBS"/>
    <property type="match status" value="2"/>
</dbReference>
<feature type="domain" description="CBS" evidence="21">
    <location>
        <begin position="93"/>
        <end position="148"/>
    </location>
</feature>
<feature type="binding site" evidence="13">
    <location>
        <position position="465"/>
    </location>
    <ligand>
        <name>K(+)</name>
        <dbReference type="ChEBI" id="CHEBI:29103"/>
        <note>ligand shared between two tetrameric partners</note>
    </ligand>
</feature>
<evidence type="ECO:0000256" key="1">
    <source>
        <dbReference type="ARBA" id="ARBA00001958"/>
    </source>
</evidence>
<evidence type="ECO:0000256" key="12">
    <source>
        <dbReference type="ARBA" id="ARBA00048028"/>
    </source>
</evidence>
<organism evidence="22 23">
    <name type="scientific">Clostridium tetani (strain Massachusetts / E88)</name>
    <dbReference type="NCBI Taxonomy" id="212717"/>
    <lineage>
        <taxon>Bacteria</taxon>
        <taxon>Bacillati</taxon>
        <taxon>Bacillota</taxon>
        <taxon>Clostridia</taxon>
        <taxon>Eubacteriales</taxon>
        <taxon>Clostridiaceae</taxon>
        <taxon>Clostridium</taxon>
    </lineage>
</organism>
<dbReference type="GO" id="GO:0006183">
    <property type="term" value="P:GTP biosynthetic process"/>
    <property type="evidence" value="ECO:0007669"/>
    <property type="project" value="TreeGrafter"/>
</dbReference>
<dbReference type="KEGG" id="ctc:CTC_02410"/>
<evidence type="ECO:0000256" key="13">
    <source>
        <dbReference type="HAMAP-Rule" id="MF_01964"/>
    </source>
</evidence>
<evidence type="ECO:0000259" key="21">
    <source>
        <dbReference type="PROSITE" id="PS51371"/>
    </source>
</evidence>
<keyword evidence="10 13" id="KW-0520">NAD</keyword>
<comment type="catalytic activity">
    <reaction evidence="12 13 20">
        <text>IMP + NAD(+) + H2O = XMP + NADH + H(+)</text>
        <dbReference type="Rhea" id="RHEA:11708"/>
        <dbReference type="ChEBI" id="CHEBI:15377"/>
        <dbReference type="ChEBI" id="CHEBI:15378"/>
        <dbReference type="ChEBI" id="CHEBI:57464"/>
        <dbReference type="ChEBI" id="CHEBI:57540"/>
        <dbReference type="ChEBI" id="CHEBI:57945"/>
        <dbReference type="ChEBI" id="CHEBI:58053"/>
        <dbReference type="EC" id="1.1.1.205"/>
    </reaction>
</comment>
<comment type="activity regulation">
    <text evidence="13">Mycophenolic acid (MPA) is a non-competitive inhibitor that prevents formation of the closed enzyme conformation by binding to the same site as the amobile flap. In contrast, mizoribine monophosphate (MZP) is a competitive inhibitor that induces the closed conformation. MPA is a potent inhibitor of mammalian IMPDHs but a poor inhibitor of the bacterial enzymes. MZP is a more potent inhibitor of bacterial IMPDH.</text>
</comment>
<dbReference type="PANTHER" id="PTHR11911">
    <property type="entry name" value="INOSINE-5-MONOPHOSPHATE DEHYDROGENASE RELATED"/>
    <property type="match status" value="1"/>
</dbReference>
<dbReference type="GO" id="GO:0000166">
    <property type="term" value="F:nucleotide binding"/>
    <property type="evidence" value="ECO:0007669"/>
    <property type="project" value="UniProtKB-UniRule"/>
</dbReference>
<gene>
    <name evidence="13" type="primary">guaB</name>
    <name evidence="22" type="ordered locus">CTC_02410</name>
</gene>
<name>Q891G6_CLOTE</name>
<feature type="active site" description="Proton acceptor" evidence="13 14">
    <location>
        <position position="399"/>
    </location>
</feature>
<dbReference type="PROSITE" id="PS00487">
    <property type="entry name" value="IMP_DH_GMP_RED"/>
    <property type="match status" value="1"/>
</dbReference>
<dbReference type="HOGENOM" id="CLU_022552_1_1_9"/>
<keyword evidence="11 18" id="KW-0129">CBS domain</keyword>
<comment type="pathway">
    <text evidence="13 20">Purine metabolism; XMP biosynthesis via de novo pathway; XMP from IMP: step 1/1.</text>
</comment>
<evidence type="ECO:0000256" key="6">
    <source>
        <dbReference type="ARBA" id="ARBA00022749"/>
    </source>
</evidence>
<dbReference type="GO" id="GO:0003938">
    <property type="term" value="F:IMP dehydrogenase activity"/>
    <property type="evidence" value="ECO:0007669"/>
    <property type="project" value="UniProtKB-UniRule"/>
</dbReference>
<keyword evidence="23" id="KW-1185">Reference proteome</keyword>
<dbReference type="InterPro" id="IPR015875">
    <property type="entry name" value="IMP_DH/GMP_Rdtase_CS"/>
</dbReference>
<dbReference type="CDD" id="cd04601">
    <property type="entry name" value="CBS_pair_IMPDH"/>
    <property type="match status" value="1"/>
</dbReference>
<dbReference type="Proteomes" id="UP000001412">
    <property type="component" value="Chromosome"/>
</dbReference>
<dbReference type="RefSeq" id="WP_011100540.1">
    <property type="nucleotide sequence ID" value="NC_004557.1"/>
</dbReference>
<evidence type="ECO:0000256" key="9">
    <source>
        <dbReference type="ARBA" id="ARBA00023002"/>
    </source>
</evidence>
<dbReference type="HAMAP" id="MF_01964">
    <property type="entry name" value="IMPDH"/>
    <property type="match status" value="1"/>
</dbReference>
<comment type="similarity">
    <text evidence="2 13 19">Belongs to the IMPDH/GMPR family.</text>
</comment>
<evidence type="ECO:0000256" key="2">
    <source>
        <dbReference type="ARBA" id="ARBA00005502"/>
    </source>
</evidence>
<dbReference type="EC" id="1.1.1.205" evidence="13 20"/>
<dbReference type="PIRSF" id="PIRSF000130">
    <property type="entry name" value="IMPDH"/>
    <property type="match status" value="1"/>
</dbReference>
<reference evidence="22 23" key="1">
    <citation type="journal article" date="2003" name="Proc. Natl. Acad. Sci. U.S.A.">
        <title>The genome sequence of Clostridium tetani, the causative agent of tetanus disease.</title>
        <authorList>
            <person name="Brueggemann H."/>
            <person name="Baumer S."/>
            <person name="Fricke W.F."/>
            <person name="Wiezer A."/>
            <person name="Liesegang H."/>
            <person name="Decker I."/>
            <person name="Herzberg C."/>
            <person name="Martinez-Arias R."/>
            <person name="Merkl R."/>
            <person name="Henne A."/>
            <person name="Gottschalk G."/>
        </authorList>
    </citation>
    <scope>NUCLEOTIDE SEQUENCE [LARGE SCALE GENOMIC DNA]</scope>
    <source>
        <strain evidence="23">Massachusetts / E88</strain>
    </source>
</reference>
<accession>Q891G6</accession>
<feature type="binding site" evidence="13 15">
    <location>
        <position position="301"/>
    </location>
    <ligand>
        <name>IMP</name>
        <dbReference type="ChEBI" id="CHEBI:58053"/>
    </ligand>
</feature>
<evidence type="ECO:0000256" key="10">
    <source>
        <dbReference type="ARBA" id="ARBA00023027"/>
    </source>
</evidence>
<feature type="binding site" description="in other chain" evidence="13 17">
    <location>
        <position position="300"/>
    </location>
    <ligand>
        <name>K(+)</name>
        <dbReference type="ChEBI" id="CHEBI:29103"/>
        <note>ligand shared between two tetrameric partners</note>
    </ligand>
</feature>
<keyword evidence="6 13" id="KW-0332">GMP biosynthesis</keyword>
<dbReference type="GO" id="GO:0006177">
    <property type="term" value="P:GMP biosynthetic process"/>
    <property type="evidence" value="ECO:0007669"/>
    <property type="project" value="UniProtKB-UniRule"/>
</dbReference>
<sequence>MAIILKKGYTFDDVLLLPNKSEVLPKDVLLNTNLTKKIKLNIPLISAGMDTVTESRMAIAMAREGGIGIIHKNMSIEKQAEEVDRVKRQENGVITDPFHLSPDKKLQDALDLMSKYRISGVPITVEGKLVGIITNRDIVFEDDYSKKISELMTDEDLITAPENTTIDQAREILKKHKIEKLPLVDENFNLKGLITIKDIDKIKMYPNSAKDDKGRLLCGAAVGVTADMIERVDALVKAQVDVITIDTAHGHSRGVLEGVRKIKELYPELQIIAGNVATPEATRDLILAGADCVKVGIGPGSICTTRVVAGVGVPQLTAVMDCVEEAQKHGVPVIADGGIKYSGDIVKALAAGASVCMMGSLLAGCAESPGETEIYQGRSYKVYRGMGSLASMACGSKDRYFQEDNKKLVPEGVEGRVPYKGYLSDTVYQLVGGIRSGMGYLGSKTLKDLYESARFIVQTSAGLRESHPHDISITKEAPNYSTNA</sequence>
<dbReference type="CDD" id="cd00381">
    <property type="entry name" value="IMPDH"/>
    <property type="match status" value="1"/>
</dbReference>
<comment type="function">
    <text evidence="13">Catalyzes the conversion of inosine 5'-phosphate (IMP) to xanthosine 5'-phosphate (XMP), the first committed and rate-limiting step in the de novo synthesis of guanine nucleotides, and therefore plays an important role in the regulation of cell growth.</text>
</comment>
<proteinExistence type="inferred from homology"/>
<dbReference type="InterPro" id="IPR046342">
    <property type="entry name" value="CBS_dom_sf"/>
</dbReference>
<feature type="binding site" description="in other chain" evidence="13 17">
    <location>
        <position position="298"/>
    </location>
    <ligand>
        <name>K(+)</name>
        <dbReference type="ChEBI" id="CHEBI:29103"/>
        <note>ligand shared between two tetrameric partners</note>
    </ligand>
</feature>
<feature type="binding site" description="in other chain" evidence="13 17">
    <location>
        <position position="303"/>
    </location>
    <ligand>
        <name>K(+)</name>
        <dbReference type="ChEBI" id="CHEBI:29103"/>
        <note>ligand shared between two tetrameric partners</note>
    </ligand>
</feature>
<dbReference type="InterPro" id="IPR005990">
    <property type="entry name" value="IMP_DH"/>
</dbReference>
<evidence type="ECO:0000313" key="22">
    <source>
        <dbReference type="EMBL" id="AAO36879.1"/>
    </source>
</evidence>
<feature type="domain" description="CBS" evidence="21">
    <location>
        <begin position="152"/>
        <end position="210"/>
    </location>
</feature>
<protein>
    <recommendedName>
        <fullName evidence="13 20">Inosine-5'-monophosphate dehydrogenase</fullName>
        <shortName evidence="13">IMP dehydrogenase</shortName>
        <shortName evidence="13">IMPD</shortName>
        <shortName evidence="13">IMPDH</shortName>
        <ecNumber evidence="13 20">1.1.1.205</ecNumber>
    </recommendedName>
</protein>
<dbReference type="PANTHER" id="PTHR11911:SF111">
    <property type="entry name" value="INOSINE-5'-MONOPHOSPHATE DEHYDROGENASE"/>
    <property type="match status" value="1"/>
</dbReference>
<dbReference type="SUPFAM" id="SSF54631">
    <property type="entry name" value="CBS-domain pair"/>
    <property type="match status" value="1"/>
</dbReference>
<dbReference type="InterPro" id="IPR000644">
    <property type="entry name" value="CBS_dom"/>
</dbReference>
<comment type="caution">
    <text evidence="13">Lacks conserved residue(s) required for the propagation of feature annotation.</text>
</comment>
<evidence type="ECO:0000256" key="16">
    <source>
        <dbReference type="PIRSR" id="PIRSR000130-3"/>
    </source>
</evidence>
<keyword evidence="9 13" id="KW-0560">Oxidoreductase</keyword>
<dbReference type="FunFam" id="3.20.20.70:FF:000003">
    <property type="entry name" value="GMP reductase"/>
    <property type="match status" value="1"/>
</dbReference>
<feature type="binding site" evidence="13 16">
    <location>
        <begin position="296"/>
        <end position="298"/>
    </location>
    <ligand>
        <name>NAD(+)</name>
        <dbReference type="ChEBI" id="CHEBI:57540"/>
    </ligand>
</feature>
<dbReference type="NCBIfam" id="TIGR01302">
    <property type="entry name" value="IMP_dehydrog"/>
    <property type="match status" value="1"/>
</dbReference>
<keyword evidence="7 13" id="KW-0658">Purine biosynthesis</keyword>
<keyword evidence="5" id="KW-0677">Repeat</keyword>
<dbReference type="GeneID" id="24254656"/>
<dbReference type="InterPro" id="IPR013785">
    <property type="entry name" value="Aldolase_TIM"/>
</dbReference>
<evidence type="ECO:0000256" key="17">
    <source>
        <dbReference type="PIRSR" id="PIRSR000130-4"/>
    </source>
</evidence>
<feature type="binding site" evidence="13 15">
    <location>
        <begin position="359"/>
        <end position="360"/>
    </location>
    <ligand>
        <name>IMP</name>
        <dbReference type="ChEBI" id="CHEBI:58053"/>
    </ligand>
</feature>
<comment type="cofactor">
    <cofactor evidence="1 13">
        <name>K(+)</name>
        <dbReference type="ChEBI" id="CHEBI:29103"/>
    </cofactor>
</comment>
<dbReference type="AlphaFoldDB" id="Q891G6"/>
<feature type="binding site" evidence="13 15">
    <location>
        <begin position="336"/>
        <end position="338"/>
    </location>
    <ligand>
        <name>IMP</name>
        <dbReference type="ChEBI" id="CHEBI:58053"/>
    </ligand>
</feature>
<dbReference type="GO" id="GO:0046872">
    <property type="term" value="F:metal ion binding"/>
    <property type="evidence" value="ECO:0007669"/>
    <property type="project" value="UniProtKB-UniRule"/>
</dbReference>
<feature type="binding site" evidence="13">
    <location>
        <position position="246"/>
    </location>
    <ligand>
        <name>NAD(+)</name>
        <dbReference type="ChEBI" id="CHEBI:57540"/>
    </ligand>
</feature>
<feature type="binding site" evidence="13 15">
    <location>
        <begin position="383"/>
        <end position="387"/>
    </location>
    <ligand>
        <name>IMP</name>
        <dbReference type="ChEBI" id="CHEBI:58053"/>
    </ligand>
</feature>
<evidence type="ECO:0000256" key="18">
    <source>
        <dbReference type="PROSITE-ProRule" id="PRU00703"/>
    </source>
</evidence>
<evidence type="ECO:0000313" key="23">
    <source>
        <dbReference type="Proteomes" id="UP000001412"/>
    </source>
</evidence>
<evidence type="ECO:0000256" key="7">
    <source>
        <dbReference type="ARBA" id="ARBA00022755"/>
    </source>
</evidence>
<dbReference type="SUPFAM" id="SSF51412">
    <property type="entry name" value="Inosine monophosphate dehydrogenase (IMPDH)"/>
    <property type="match status" value="1"/>
</dbReference>
<keyword evidence="8 13" id="KW-0630">Potassium</keyword>
<dbReference type="UniPathway" id="UPA00601">
    <property type="reaction ID" value="UER00295"/>
</dbReference>
<dbReference type="InterPro" id="IPR001093">
    <property type="entry name" value="IMP_DH_GMPRt"/>
</dbReference>
<evidence type="ECO:0000256" key="4">
    <source>
        <dbReference type="ARBA" id="ARBA00022723"/>
    </source>
</evidence>
<feature type="binding site" evidence="13 15">
    <location>
        <position position="411"/>
    </location>
    <ligand>
        <name>IMP</name>
        <dbReference type="ChEBI" id="CHEBI:58053"/>
    </ligand>
</feature>
<dbReference type="Pfam" id="PF00571">
    <property type="entry name" value="CBS"/>
    <property type="match status" value="2"/>
</dbReference>
<comment type="subunit">
    <text evidence="3 13">Homotetramer.</text>
</comment>
<evidence type="ECO:0000256" key="5">
    <source>
        <dbReference type="ARBA" id="ARBA00022737"/>
    </source>
</evidence>
<dbReference type="SMART" id="SM00116">
    <property type="entry name" value="CBS"/>
    <property type="match status" value="2"/>
</dbReference>
<dbReference type="EMBL" id="AE015927">
    <property type="protein sequence ID" value="AAO36879.1"/>
    <property type="molecule type" value="Genomic_DNA"/>
</dbReference>
<feature type="binding site" evidence="13">
    <location>
        <position position="466"/>
    </location>
    <ligand>
        <name>K(+)</name>
        <dbReference type="ChEBI" id="CHEBI:29103"/>
        <note>ligand shared between two tetrameric partners</note>
    </ligand>
</feature>
<evidence type="ECO:0000256" key="14">
    <source>
        <dbReference type="PIRSR" id="PIRSR000130-1"/>
    </source>
</evidence>
<dbReference type="OrthoDB" id="9805398at2"/>
<evidence type="ECO:0000256" key="8">
    <source>
        <dbReference type="ARBA" id="ARBA00022958"/>
    </source>
</evidence>
<evidence type="ECO:0000256" key="15">
    <source>
        <dbReference type="PIRSR" id="PIRSR000130-2"/>
    </source>
</evidence>
<dbReference type="STRING" id="212717.CTC_02410"/>
<feature type="binding site" evidence="13">
    <location>
        <position position="467"/>
    </location>
    <ligand>
        <name>K(+)</name>
        <dbReference type="ChEBI" id="CHEBI:29103"/>
        <note>ligand shared between two tetrameric partners</note>
    </ligand>
</feature>
<evidence type="ECO:0000256" key="11">
    <source>
        <dbReference type="ARBA" id="ARBA00023122"/>
    </source>
</evidence>
<dbReference type="Gene3D" id="3.20.20.70">
    <property type="entry name" value="Aldolase class I"/>
    <property type="match status" value="1"/>
</dbReference>
<keyword evidence="4 13" id="KW-0479">Metal-binding</keyword>
<feature type="active site" description="Thioimidate intermediate" evidence="13 14">
    <location>
        <position position="303"/>
    </location>
</feature>
<dbReference type="Pfam" id="PF00478">
    <property type="entry name" value="IMPDH"/>
    <property type="match status" value="1"/>
</dbReference>